<dbReference type="EMBL" id="CAJJDO010000011">
    <property type="protein sequence ID" value="CAD8142255.1"/>
    <property type="molecule type" value="Genomic_DNA"/>
</dbReference>
<dbReference type="InterPro" id="IPR000217">
    <property type="entry name" value="Tubulin"/>
</dbReference>
<keyword evidence="3" id="KW-0547">Nucleotide-binding</keyword>
<dbReference type="GO" id="GO:0007017">
    <property type="term" value="P:microtubule-based process"/>
    <property type="evidence" value="ECO:0007669"/>
    <property type="project" value="InterPro"/>
</dbReference>
<comment type="caution">
    <text evidence="5">The sequence shown here is derived from an EMBL/GenBank/DDBJ whole genome shotgun (WGS) entry which is preliminary data.</text>
</comment>
<accession>A0A8S1SNF4</accession>
<gene>
    <name evidence="5" type="ORF">PPENT_87.1.T0110048</name>
</gene>
<dbReference type="PANTHER" id="PTHR11588">
    <property type="entry name" value="TUBULIN"/>
    <property type="match status" value="1"/>
</dbReference>
<dbReference type="AlphaFoldDB" id="A0A8S1SNF4"/>
<keyword evidence="4" id="KW-0342">GTP-binding</keyword>
<evidence type="ECO:0000256" key="4">
    <source>
        <dbReference type="ARBA" id="ARBA00023134"/>
    </source>
</evidence>
<reference evidence="5" key="1">
    <citation type="submission" date="2021-01" db="EMBL/GenBank/DDBJ databases">
        <authorList>
            <consortium name="Genoscope - CEA"/>
            <person name="William W."/>
        </authorList>
    </citation>
    <scope>NUCLEOTIDE SEQUENCE</scope>
</reference>
<keyword evidence="6" id="KW-1185">Reference proteome</keyword>
<proteinExistence type="inferred from homology"/>
<keyword evidence="2" id="KW-0493">Microtubule</keyword>
<evidence type="ECO:0000313" key="5">
    <source>
        <dbReference type="EMBL" id="CAD8142255.1"/>
    </source>
</evidence>
<evidence type="ECO:0000256" key="2">
    <source>
        <dbReference type="ARBA" id="ARBA00022701"/>
    </source>
</evidence>
<sequence length="149" mass="18148">MEIILKRIKGHNESTMMIIQQLFLIDLDNRMINEVKKQIKSFQKRQFITGKEDASNNYYRGYTLGRNLIYDCLESILKEDEKQIIQINFQQFHQQLEGLDQVLHDFLQKDQHRIMERKLKKYFCIISFLINIFQLNRQFQCCLFNLYDD</sequence>
<dbReference type="GO" id="GO:0005525">
    <property type="term" value="F:GTP binding"/>
    <property type="evidence" value="ECO:0007669"/>
    <property type="project" value="UniProtKB-KW"/>
</dbReference>
<protein>
    <submittedName>
        <fullName evidence="5">Uncharacterized protein</fullName>
    </submittedName>
</protein>
<evidence type="ECO:0000256" key="1">
    <source>
        <dbReference type="ARBA" id="ARBA00009636"/>
    </source>
</evidence>
<name>A0A8S1SNF4_9CILI</name>
<dbReference type="GO" id="GO:0005874">
    <property type="term" value="C:microtubule"/>
    <property type="evidence" value="ECO:0007669"/>
    <property type="project" value="UniProtKB-KW"/>
</dbReference>
<comment type="similarity">
    <text evidence="1">Belongs to the tubulin family.</text>
</comment>
<evidence type="ECO:0000313" key="6">
    <source>
        <dbReference type="Proteomes" id="UP000689195"/>
    </source>
</evidence>
<organism evidence="5 6">
    <name type="scientific">Paramecium pentaurelia</name>
    <dbReference type="NCBI Taxonomy" id="43138"/>
    <lineage>
        <taxon>Eukaryota</taxon>
        <taxon>Sar</taxon>
        <taxon>Alveolata</taxon>
        <taxon>Ciliophora</taxon>
        <taxon>Intramacronucleata</taxon>
        <taxon>Oligohymenophorea</taxon>
        <taxon>Peniculida</taxon>
        <taxon>Parameciidae</taxon>
        <taxon>Paramecium</taxon>
    </lineage>
</organism>
<dbReference type="Proteomes" id="UP000689195">
    <property type="component" value="Unassembled WGS sequence"/>
</dbReference>
<evidence type="ECO:0000256" key="3">
    <source>
        <dbReference type="ARBA" id="ARBA00022741"/>
    </source>
</evidence>